<dbReference type="Proteomes" id="UP001362999">
    <property type="component" value="Unassembled WGS sequence"/>
</dbReference>
<gene>
    <name evidence="1" type="ORF">R3P38DRAFT_3280995</name>
</gene>
<dbReference type="AlphaFoldDB" id="A0AAW0AEJ9"/>
<comment type="caution">
    <text evidence="1">The sequence shown here is derived from an EMBL/GenBank/DDBJ whole genome shotgun (WGS) entry which is preliminary data.</text>
</comment>
<sequence length="341" mass="38160">MLPAETQIARCVPAITVIPPDRDIATLSLLGLELSPDVWFDDGNVIVRAGTVGFRVFRGMLAQLSAPLETLLHGPNLAQCLVWENCPIVDLSCNSNSTDATHFLAAIFKPNSFDSFLITKITFDQISAVVRLASIYEIPNMRRKALSFLSSVYPTNLEGFVSVGGLRPSYCRDQILPVIHFAREHSITWILPLAFYRYILEMNGTTQVYGVEYGDMKVILSPEDQKRCYDAQHFLRISNTQAILARYSMRVSDAGCTGGAACREARLKEGADLLPQVGTLPDILFTWPPRRADLSLDSSSHSQLCENCLEDMKRWYSSRRKAFWDALPSVFGLSDWVALER</sequence>
<evidence type="ECO:0008006" key="3">
    <source>
        <dbReference type="Google" id="ProtNLM"/>
    </source>
</evidence>
<proteinExistence type="predicted"/>
<name>A0AAW0AEJ9_9AGAR</name>
<dbReference type="EMBL" id="JAWWNJ010000069">
    <property type="protein sequence ID" value="KAK7007791.1"/>
    <property type="molecule type" value="Genomic_DNA"/>
</dbReference>
<evidence type="ECO:0000313" key="2">
    <source>
        <dbReference type="Proteomes" id="UP001362999"/>
    </source>
</evidence>
<keyword evidence="2" id="KW-1185">Reference proteome</keyword>
<protein>
    <recommendedName>
        <fullName evidence="3">BTB domain-containing protein</fullName>
    </recommendedName>
</protein>
<reference evidence="1 2" key="1">
    <citation type="journal article" date="2024" name="J Genomics">
        <title>Draft genome sequencing and assembly of Favolaschia claudopus CIRM-BRFM 2984 isolated from oak limbs.</title>
        <authorList>
            <person name="Navarro D."/>
            <person name="Drula E."/>
            <person name="Chaduli D."/>
            <person name="Cazenave R."/>
            <person name="Ahrendt S."/>
            <person name="Wang J."/>
            <person name="Lipzen A."/>
            <person name="Daum C."/>
            <person name="Barry K."/>
            <person name="Grigoriev I.V."/>
            <person name="Favel A."/>
            <person name="Rosso M.N."/>
            <person name="Martin F."/>
        </authorList>
    </citation>
    <scope>NUCLEOTIDE SEQUENCE [LARGE SCALE GENOMIC DNA]</scope>
    <source>
        <strain evidence="1 2">CIRM-BRFM 2984</strain>
    </source>
</reference>
<evidence type="ECO:0000313" key="1">
    <source>
        <dbReference type="EMBL" id="KAK7007791.1"/>
    </source>
</evidence>
<organism evidence="1 2">
    <name type="scientific">Favolaschia claudopus</name>
    <dbReference type="NCBI Taxonomy" id="2862362"/>
    <lineage>
        <taxon>Eukaryota</taxon>
        <taxon>Fungi</taxon>
        <taxon>Dikarya</taxon>
        <taxon>Basidiomycota</taxon>
        <taxon>Agaricomycotina</taxon>
        <taxon>Agaricomycetes</taxon>
        <taxon>Agaricomycetidae</taxon>
        <taxon>Agaricales</taxon>
        <taxon>Marasmiineae</taxon>
        <taxon>Mycenaceae</taxon>
        <taxon>Favolaschia</taxon>
    </lineage>
</organism>
<accession>A0AAW0AEJ9</accession>